<evidence type="ECO:0000256" key="1">
    <source>
        <dbReference type="SAM" id="MobiDB-lite"/>
    </source>
</evidence>
<feature type="region of interest" description="Disordered" evidence="1">
    <location>
        <begin position="18"/>
        <end position="38"/>
    </location>
</feature>
<organism evidence="2 3">
    <name type="scientific">Prorocentrum cordatum</name>
    <dbReference type="NCBI Taxonomy" id="2364126"/>
    <lineage>
        <taxon>Eukaryota</taxon>
        <taxon>Sar</taxon>
        <taxon>Alveolata</taxon>
        <taxon>Dinophyceae</taxon>
        <taxon>Prorocentrales</taxon>
        <taxon>Prorocentraceae</taxon>
        <taxon>Prorocentrum</taxon>
    </lineage>
</organism>
<reference evidence="2" key="1">
    <citation type="submission" date="2023-10" db="EMBL/GenBank/DDBJ databases">
        <authorList>
            <person name="Chen Y."/>
            <person name="Shah S."/>
            <person name="Dougan E. K."/>
            <person name="Thang M."/>
            <person name="Chan C."/>
        </authorList>
    </citation>
    <scope>NUCLEOTIDE SEQUENCE [LARGE SCALE GENOMIC DNA]</scope>
</reference>
<keyword evidence="3" id="KW-1185">Reference proteome</keyword>
<sequence>MSVDKVAQWMQMAGLPVPAEATAGGSGPQAAPHVQGHCAGGRGWPEDCVPGCGKGGSRPEEGPPMQSFAREGGLVTTPVSAEARDPSLAAAAASQAAQVAQLAEIQQA</sequence>
<comment type="caution">
    <text evidence="2">The sequence shown here is derived from an EMBL/GenBank/DDBJ whole genome shotgun (WGS) entry which is preliminary data.</text>
</comment>
<dbReference type="EMBL" id="CAUYUJ010017050">
    <property type="protein sequence ID" value="CAK0871242.1"/>
    <property type="molecule type" value="Genomic_DNA"/>
</dbReference>
<dbReference type="Proteomes" id="UP001189429">
    <property type="component" value="Unassembled WGS sequence"/>
</dbReference>
<name>A0ABN9VEJ2_9DINO</name>
<proteinExistence type="predicted"/>
<feature type="region of interest" description="Disordered" evidence="1">
    <location>
        <begin position="50"/>
        <end position="72"/>
    </location>
</feature>
<evidence type="ECO:0000313" key="2">
    <source>
        <dbReference type="EMBL" id="CAK0871242.1"/>
    </source>
</evidence>
<accession>A0ABN9VEJ2</accession>
<gene>
    <name evidence="2" type="ORF">PCOR1329_LOCUS57136</name>
</gene>
<feature type="non-terminal residue" evidence="2">
    <location>
        <position position="108"/>
    </location>
</feature>
<evidence type="ECO:0000313" key="3">
    <source>
        <dbReference type="Proteomes" id="UP001189429"/>
    </source>
</evidence>
<protein>
    <submittedName>
        <fullName evidence="2">Uncharacterized protein</fullName>
    </submittedName>
</protein>